<dbReference type="PANTHER" id="PTHR12398">
    <property type="entry name" value="PROTEIN PHOSPHATASE INHIBITOR"/>
    <property type="match status" value="1"/>
</dbReference>
<keyword evidence="2" id="KW-1185">Reference proteome</keyword>
<dbReference type="GO" id="GO:0009966">
    <property type="term" value="P:regulation of signal transduction"/>
    <property type="evidence" value="ECO:0007669"/>
    <property type="project" value="InterPro"/>
</dbReference>
<dbReference type="InterPro" id="IPR007062">
    <property type="entry name" value="PPI-2"/>
</dbReference>
<evidence type="ECO:0000313" key="1">
    <source>
        <dbReference type="EMBL" id="KAK7197653.1"/>
    </source>
</evidence>
<dbReference type="AlphaFoldDB" id="A0AAW0EU03"/>
<proteinExistence type="predicted"/>
<reference evidence="1 2" key="1">
    <citation type="journal article" date="2021" name="MBio">
        <title>A New Model Trypanosomatid, Novymonas esmeraldas: Genomic Perception of Its 'Candidatus Pandoraea novymonadis' Endosymbiont.</title>
        <authorList>
            <person name="Zakharova A."/>
            <person name="Saura A."/>
            <person name="Butenko A."/>
            <person name="Podesvova L."/>
            <person name="Warmusova S."/>
            <person name="Kostygov A.Y."/>
            <person name="Nenarokova A."/>
            <person name="Lukes J."/>
            <person name="Opperdoes F.R."/>
            <person name="Yurchenko V."/>
        </authorList>
    </citation>
    <scope>NUCLEOTIDE SEQUENCE [LARGE SCALE GENOMIC DNA]</scope>
    <source>
        <strain evidence="1 2">E262AT.01</strain>
    </source>
</reference>
<keyword evidence="1" id="KW-0650">Protein phosphatase inhibitor</keyword>
<protein>
    <submittedName>
        <fullName evidence="1">Protein phosphatase inhibitor 2 (IPP-2)</fullName>
    </submittedName>
</protein>
<dbReference type="PANTHER" id="PTHR12398:SF20">
    <property type="entry name" value="PROTEIN PHOSPHATASE 1 REGULATORY INHIBITOR SUBUNIT 2"/>
    <property type="match status" value="1"/>
</dbReference>
<name>A0AAW0EU03_9TRYP</name>
<dbReference type="Pfam" id="PF04979">
    <property type="entry name" value="IPP-2"/>
    <property type="match status" value="1"/>
</dbReference>
<accession>A0AAW0EU03</accession>
<dbReference type="GO" id="GO:0004864">
    <property type="term" value="F:protein phosphatase inhibitor activity"/>
    <property type="evidence" value="ECO:0007669"/>
    <property type="project" value="UniProtKB-KW"/>
</dbReference>
<sequence>MSRSKHVEWDEQNLEDNAEYQRQHPVTMHITEPKTPFVHVDGDDIAAEEAEEASRTWDLAVNAKVKEMKEHVVGDFSDRPQAPVSKAGRPMLAEGTLTGELAQQQHRKEFRKMRKAVYADEGAMFKKALSHAGEEEEEEGDE</sequence>
<dbReference type="EMBL" id="JAECZO010000114">
    <property type="protein sequence ID" value="KAK7197653.1"/>
    <property type="molecule type" value="Genomic_DNA"/>
</dbReference>
<gene>
    <name evidence="1" type="ORF">NESM_000716800</name>
</gene>
<organism evidence="1 2">
    <name type="scientific">Novymonas esmeraldas</name>
    <dbReference type="NCBI Taxonomy" id="1808958"/>
    <lineage>
        <taxon>Eukaryota</taxon>
        <taxon>Discoba</taxon>
        <taxon>Euglenozoa</taxon>
        <taxon>Kinetoplastea</taxon>
        <taxon>Metakinetoplastina</taxon>
        <taxon>Trypanosomatida</taxon>
        <taxon>Trypanosomatidae</taxon>
        <taxon>Novymonas</taxon>
    </lineage>
</organism>
<evidence type="ECO:0000313" key="2">
    <source>
        <dbReference type="Proteomes" id="UP001430356"/>
    </source>
</evidence>
<dbReference type="Proteomes" id="UP001430356">
    <property type="component" value="Unassembled WGS sequence"/>
</dbReference>
<comment type="caution">
    <text evidence="1">The sequence shown here is derived from an EMBL/GenBank/DDBJ whole genome shotgun (WGS) entry which is preliminary data.</text>
</comment>